<evidence type="ECO:0000259" key="8">
    <source>
        <dbReference type="Pfam" id="PF13726"/>
    </source>
</evidence>
<evidence type="ECO:0000256" key="5">
    <source>
        <dbReference type="ARBA" id="ARBA00023136"/>
    </source>
</evidence>
<proteinExistence type="predicted"/>
<comment type="caution">
    <text evidence="9">The sequence shown here is derived from an EMBL/GenBank/DDBJ whole genome shotgun (WGS) entry which is preliminary data.</text>
</comment>
<feature type="transmembrane region" description="Helical" evidence="6">
    <location>
        <begin position="288"/>
        <end position="307"/>
    </location>
</feature>
<dbReference type="InterPro" id="IPR018461">
    <property type="entry name" value="Na/H_Antiport_NhaC-like_C"/>
</dbReference>
<dbReference type="GO" id="GO:0005886">
    <property type="term" value="C:plasma membrane"/>
    <property type="evidence" value="ECO:0007669"/>
    <property type="project" value="UniProtKB-SubCell"/>
</dbReference>
<evidence type="ECO:0000259" key="7">
    <source>
        <dbReference type="Pfam" id="PF03553"/>
    </source>
</evidence>
<reference evidence="9 10" key="1">
    <citation type="submission" date="2017-06" db="EMBL/GenBank/DDBJ databases">
        <title>the draft geome sequence of Illustriluteabacillus marina B3227.</title>
        <authorList>
            <person name="He R.-H."/>
            <person name="Du Z.-J."/>
        </authorList>
    </citation>
    <scope>NUCLEOTIDE SEQUENCE [LARGE SCALE GENOMIC DNA]</scope>
    <source>
        <strain evidence="9 10">B3227</strain>
    </source>
</reference>
<dbReference type="InterPro" id="IPR032813">
    <property type="entry name" value="Na_H_antiport_N"/>
</dbReference>
<dbReference type="PANTHER" id="PTHR37821:SF1">
    <property type="entry name" value="AMINO ACID TRANSPORTER YUIF-RELATED"/>
    <property type="match status" value="1"/>
</dbReference>
<feature type="transmembrane region" description="Helical" evidence="6">
    <location>
        <begin position="259"/>
        <end position="276"/>
    </location>
</feature>
<dbReference type="OrthoDB" id="9772446at2"/>
<dbReference type="AlphaFoldDB" id="A0A2I0QRI3"/>
<dbReference type="PANTHER" id="PTHR37821">
    <property type="entry name" value="AMINO ACID TRANSPORTER YUIF-RELATED"/>
    <property type="match status" value="1"/>
</dbReference>
<accession>A0A2I0QRI3</accession>
<evidence type="ECO:0000256" key="2">
    <source>
        <dbReference type="ARBA" id="ARBA00022475"/>
    </source>
</evidence>
<keyword evidence="3 6" id="KW-0812">Transmembrane</keyword>
<feature type="transmembrane region" description="Helical" evidence="6">
    <location>
        <begin position="94"/>
        <end position="111"/>
    </location>
</feature>
<dbReference type="EMBL" id="PJNH01000004">
    <property type="protein sequence ID" value="PKR76933.1"/>
    <property type="molecule type" value="Genomic_DNA"/>
</dbReference>
<protein>
    <submittedName>
        <fullName evidence="9">Sodium:proton antiporter</fullName>
    </submittedName>
</protein>
<organism evidence="9 10">
    <name type="scientific">Halalkalibacillus sediminis</name>
    <dbReference type="NCBI Taxonomy" id="2018042"/>
    <lineage>
        <taxon>Bacteria</taxon>
        <taxon>Bacillati</taxon>
        <taxon>Bacillota</taxon>
        <taxon>Bacilli</taxon>
        <taxon>Bacillales</taxon>
        <taxon>Bacillaceae</taxon>
        <taxon>Halalkalibacillus</taxon>
    </lineage>
</organism>
<feature type="transmembrane region" description="Helical" evidence="6">
    <location>
        <begin position="237"/>
        <end position="253"/>
    </location>
</feature>
<feature type="domain" description="Putative Na+/H+ antiporter N-terminal" evidence="8">
    <location>
        <begin position="5"/>
        <end position="87"/>
    </location>
</feature>
<feature type="transmembrane region" description="Helical" evidence="6">
    <location>
        <begin position="327"/>
        <end position="346"/>
    </location>
</feature>
<feature type="transmembrane region" description="Helical" evidence="6">
    <location>
        <begin position="419"/>
        <end position="436"/>
    </location>
</feature>
<feature type="transmembrane region" description="Helical" evidence="6">
    <location>
        <begin position="59"/>
        <end position="82"/>
    </location>
</feature>
<keyword evidence="2" id="KW-1003">Cell membrane</keyword>
<dbReference type="RefSeq" id="WP_101332683.1">
    <property type="nucleotide sequence ID" value="NZ_PJNH01000004.1"/>
</dbReference>
<keyword evidence="10" id="KW-1185">Reference proteome</keyword>
<dbReference type="Proteomes" id="UP000243524">
    <property type="component" value="Unassembled WGS sequence"/>
</dbReference>
<feature type="transmembrane region" description="Helical" evidence="6">
    <location>
        <begin position="146"/>
        <end position="166"/>
    </location>
</feature>
<feature type="domain" description="Na+/H+ antiporter NhaC-like C-terminal" evidence="7">
    <location>
        <begin position="143"/>
        <end position="431"/>
    </location>
</feature>
<sequence>MASVAIIAVLLMVTLSLLRVNVLLAIIISAMSAGLMSGLSFVDTVELFIENVGGAGETAFSYILLGGFAVAIGMTGITKGIVQFLRKAVKGRRVWMLVIIALIASLSQNAIPVHIAFIPILIPPLIAVFDKMQLDRRGVATALTFGLKAPYVMLPLGFGLIFQGIIQEEMANNGLEIPLSEVTLAMLIPGSGMIVGLIIAITITYRKKRDYSKEEPKGQPSNIEEVDDEPFVFERHHFMTLIAIVAALVVQIITEQMVLGALTGLVLMFVLVAVPLKRGEEVMSNGITMMGMIAFIMLAASGFGAVLQETGSVDALVDASSGMLEGQKVLISLILLLVGLVITMGIGTSFGTIPILAVLYVPIATAAGFSPIAIAVLIGTAGALGDAGSPASDSTLGPTAGLNVDGKHNHIWDTCVPTFLHFNIPLFLFGWIASIIL</sequence>
<evidence type="ECO:0000313" key="9">
    <source>
        <dbReference type="EMBL" id="PKR76933.1"/>
    </source>
</evidence>
<evidence type="ECO:0000313" key="10">
    <source>
        <dbReference type="Proteomes" id="UP000243524"/>
    </source>
</evidence>
<dbReference type="Pfam" id="PF03553">
    <property type="entry name" value="Na_H_antiporter"/>
    <property type="match status" value="1"/>
</dbReference>
<dbReference type="Pfam" id="PF13726">
    <property type="entry name" value="Na_H_antiport_2"/>
    <property type="match status" value="1"/>
</dbReference>
<comment type="subcellular location">
    <subcellularLocation>
        <location evidence="1">Cell membrane</location>
        <topology evidence="1">Multi-pass membrane protein</topology>
    </subcellularLocation>
</comment>
<evidence type="ECO:0000256" key="1">
    <source>
        <dbReference type="ARBA" id="ARBA00004651"/>
    </source>
</evidence>
<evidence type="ECO:0000256" key="4">
    <source>
        <dbReference type="ARBA" id="ARBA00022989"/>
    </source>
</evidence>
<evidence type="ECO:0000256" key="6">
    <source>
        <dbReference type="SAM" id="Phobius"/>
    </source>
</evidence>
<name>A0A2I0QRI3_9BACI</name>
<dbReference type="InterPro" id="IPR052576">
    <property type="entry name" value="AA_Transporter-Related"/>
</dbReference>
<feature type="transmembrane region" description="Helical" evidence="6">
    <location>
        <begin position="186"/>
        <end position="205"/>
    </location>
</feature>
<gene>
    <name evidence="9" type="ORF">CEY16_14095</name>
</gene>
<keyword evidence="4 6" id="KW-1133">Transmembrane helix</keyword>
<feature type="transmembrane region" description="Helical" evidence="6">
    <location>
        <begin position="358"/>
        <end position="384"/>
    </location>
</feature>
<evidence type="ECO:0000256" key="3">
    <source>
        <dbReference type="ARBA" id="ARBA00022692"/>
    </source>
</evidence>
<keyword evidence="5 6" id="KW-0472">Membrane</keyword>